<dbReference type="GO" id="GO:0034456">
    <property type="term" value="C:UTP-C complex"/>
    <property type="evidence" value="ECO:0007669"/>
    <property type="project" value="TreeGrafter"/>
</dbReference>
<dbReference type="InterPro" id="IPR035371">
    <property type="entry name" value="Nrap_D6"/>
</dbReference>
<evidence type="ECO:0000313" key="14">
    <source>
        <dbReference type="Proteomes" id="UP000310708"/>
    </source>
</evidence>
<feature type="domain" description="Nrap protein" evidence="12">
    <location>
        <begin position="994"/>
        <end position="1115"/>
    </location>
</feature>
<dbReference type="Pfam" id="PF17405">
    <property type="entry name" value="Nrap_D4"/>
    <property type="match status" value="1"/>
</dbReference>
<dbReference type="Pfam" id="PF17407">
    <property type="entry name" value="Nrap_D6"/>
    <property type="match status" value="1"/>
</dbReference>
<evidence type="ECO:0000259" key="11">
    <source>
        <dbReference type="Pfam" id="PF17406"/>
    </source>
</evidence>
<evidence type="ECO:0000256" key="2">
    <source>
        <dbReference type="ARBA" id="ARBA00006674"/>
    </source>
</evidence>
<keyword evidence="5" id="KW-0687">Ribonucleoprotein</keyword>
<dbReference type="InterPro" id="IPR035368">
    <property type="entry name" value="Nrap_D3"/>
</dbReference>
<keyword evidence="4 5" id="KW-0539">Nucleus</keyword>
<dbReference type="PANTHER" id="PTHR17972:SF0">
    <property type="entry name" value="NUCLEOLAR PROTEIN 6"/>
    <property type="match status" value="1"/>
</dbReference>
<feature type="domain" description="Nrap protein" evidence="8">
    <location>
        <begin position="328"/>
        <end position="465"/>
    </location>
</feature>
<keyword evidence="5" id="KW-0698">rRNA processing</keyword>
<dbReference type="Pfam" id="PF17404">
    <property type="entry name" value="Nrap_D3"/>
    <property type="match status" value="1"/>
</dbReference>
<evidence type="ECO:0000259" key="9">
    <source>
        <dbReference type="Pfam" id="PF17404"/>
    </source>
</evidence>
<feature type="domain" description="Nrap protein" evidence="10">
    <location>
        <begin position="613"/>
        <end position="821"/>
    </location>
</feature>
<feature type="domain" description="Nrap protein" evidence="7">
    <location>
        <begin position="199"/>
        <end position="321"/>
    </location>
</feature>
<evidence type="ECO:0000313" key="13">
    <source>
        <dbReference type="EMBL" id="TIC67484.1"/>
    </source>
</evidence>
<keyword evidence="3 5" id="KW-0694">RNA-binding</keyword>
<dbReference type="Proteomes" id="UP000310708">
    <property type="component" value="Unassembled WGS sequence"/>
</dbReference>
<dbReference type="Pfam" id="PF17403">
    <property type="entry name" value="Nrap_D2"/>
    <property type="match status" value="1"/>
</dbReference>
<dbReference type="GO" id="GO:0003723">
    <property type="term" value="F:RNA binding"/>
    <property type="evidence" value="ECO:0007669"/>
    <property type="project" value="UniProtKB-KW"/>
</dbReference>
<dbReference type="GO" id="GO:0006364">
    <property type="term" value="P:rRNA processing"/>
    <property type="evidence" value="ECO:0007669"/>
    <property type="project" value="UniProtKB-KW"/>
</dbReference>
<feature type="domain" description="Nrap protein" evidence="9">
    <location>
        <begin position="484"/>
        <end position="602"/>
    </location>
</feature>
<dbReference type="InterPro" id="IPR035082">
    <property type="entry name" value="Nrap_D1"/>
</dbReference>
<evidence type="ECO:0000256" key="5">
    <source>
        <dbReference type="RuleBase" id="RU364032"/>
    </source>
</evidence>
<evidence type="ECO:0000256" key="1">
    <source>
        <dbReference type="ARBA" id="ARBA00004604"/>
    </source>
</evidence>
<dbReference type="GO" id="GO:0032040">
    <property type="term" value="C:small-subunit processome"/>
    <property type="evidence" value="ECO:0007669"/>
    <property type="project" value="TreeGrafter"/>
</dbReference>
<evidence type="ECO:0000259" key="12">
    <source>
        <dbReference type="Pfam" id="PF17407"/>
    </source>
</evidence>
<comment type="caution">
    <text evidence="13">The sequence shown here is derived from an EMBL/GenBank/DDBJ whole genome shotgun (WGS) entry which is preliminary data.</text>
</comment>
<dbReference type="AlphaFoldDB" id="A0A4T0TR04"/>
<organism evidence="13 14">
    <name type="scientific">Wallemia mellicola</name>
    <dbReference type="NCBI Taxonomy" id="1708541"/>
    <lineage>
        <taxon>Eukaryota</taxon>
        <taxon>Fungi</taxon>
        <taxon>Dikarya</taxon>
        <taxon>Basidiomycota</taxon>
        <taxon>Wallemiomycotina</taxon>
        <taxon>Wallemiomycetes</taxon>
        <taxon>Wallemiales</taxon>
        <taxon>Wallemiaceae</taxon>
        <taxon>Wallemia</taxon>
    </lineage>
</organism>
<comment type="similarity">
    <text evidence="2 5">Belongs to the NRAP family.</text>
</comment>
<accession>A0A4T0TR04</accession>
<evidence type="ECO:0000259" key="7">
    <source>
        <dbReference type="Pfam" id="PF03813"/>
    </source>
</evidence>
<dbReference type="Pfam" id="PF17406">
    <property type="entry name" value="Nrap_D5"/>
    <property type="match status" value="1"/>
</dbReference>
<feature type="compositionally biased region" description="Acidic residues" evidence="6">
    <location>
        <begin position="42"/>
        <end position="52"/>
    </location>
</feature>
<evidence type="ECO:0000259" key="8">
    <source>
        <dbReference type="Pfam" id="PF17403"/>
    </source>
</evidence>
<dbReference type="GO" id="GO:0032545">
    <property type="term" value="C:CURI complex"/>
    <property type="evidence" value="ECO:0007669"/>
    <property type="project" value="TreeGrafter"/>
</dbReference>
<evidence type="ECO:0000256" key="4">
    <source>
        <dbReference type="ARBA" id="ARBA00023242"/>
    </source>
</evidence>
<dbReference type="Gene3D" id="3.30.70.3030">
    <property type="match status" value="1"/>
</dbReference>
<dbReference type="InterPro" id="IPR005554">
    <property type="entry name" value="NOL6/Upt22"/>
</dbReference>
<dbReference type="PANTHER" id="PTHR17972">
    <property type="entry name" value="NUCLEOLAR RNA-ASSOCIATED PROTEIN"/>
    <property type="match status" value="1"/>
</dbReference>
<evidence type="ECO:0000259" key="10">
    <source>
        <dbReference type="Pfam" id="PF17405"/>
    </source>
</evidence>
<dbReference type="InterPro" id="IPR035369">
    <property type="entry name" value="Nrap_D4"/>
</dbReference>
<keyword evidence="5" id="KW-0690">Ribosome biogenesis</keyword>
<reference evidence="13 14" key="1">
    <citation type="submission" date="2019-03" db="EMBL/GenBank/DDBJ databases">
        <title>Sequencing 25 genomes of Wallemia mellicola.</title>
        <authorList>
            <person name="Gostincar C."/>
        </authorList>
    </citation>
    <scope>NUCLEOTIDE SEQUENCE [LARGE SCALE GENOMIC DNA]</scope>
    <source>
        <strain evidence="13 14">EXF-757</strain>
    </source>
</reference>
<dbReference type="InterPro" id="IPR035367">
    <property type="entry name" value="Nrap_D2"/>
</dbReference>
<dbReference type="InterPro" id="IPR035370">
    <property type="entry name" value="Nrap_D5"/>
</dbReference>
<dbReference type="Gene3D" id="1.10.1410.10">
    <property type="match status" value="2"/>
</dbReference>
<sequence length="1118" mass="126176">MVETERFVYEIDDTPFINKQQVASGSESESDFDYENMGNYEEPNEFEDSGEEQMDVDDANIKSNGGAFKAPTKDEVQSLRETGELFKSNFFKLQVNSLLEEIQQPASQVETLTQALHALRNLIMETKPIGKSTDGKLSTSDARKYLKKNNLSLPVSKELPEDVNWAVGYTVPDIVQVAGSWPLKTNVKRRSSRVKSWEVTLAILLPSHFIQEKDHQNDRWLFKQAFYMTVLADILKKSKLDIQVDITQANGSELEPVISITNKKGSKFIPSNTTINLVSALASPTPFKPLSKISPSRIGSKLSNAFMKPSLHTPHLTYLYNIAETVPAFRDAVKLLKVWANQRSLDWLLNGFNAEFVVALLVDGDQDGKGRVGKGLSSYQLFKTVMDLLRKTDFTSVFMKSITTGGFSKEDHFNSTPLLFIDPTHTYNLMDGLLPEDARVIGFEAQLTLNALDDDNDRFEDTFMKDLRNPTARFDLIGKGKLPSKLVKKIAKGTNVRQNIAATLARALGERSKVINVKLDDDMISIGLILDSEVAGKIVDHGPPAEDEEGCEVFKAFWGEISELRRFKDGKINESVVWQQSNGSKELVPIQIVKWILRRHFNIDQLSFIAEEFDGLLEVEAVDGVETFNDFGAPLQVYEDFQSMLRDMTTLPLEIMNVTPASAYLRHTSPYPQPTRQMNKFGVTPTSARYIPGADLVVQFESSGKWPDDLEAIQITKVAFLEALAAELMKSGQYMAQIVFDSPLPSDIADAVALEVINEQGFAWKLRIQHDRELTLIDRQLNDKVNTTNSQKEILKEARHRFLERFVNKPRHHQAIMALTHRFKAYAKTVRLVSRWINAHLLSPHISQEFIELVVASVFLDTGSYSVPCTPSLGFLRSVLLLSEWKYKQEPLLVPLYTASQIQEDHLDRKIVFPLKEKTEAEKTFEVLRRTDEDIKKTAMFVATEHDVSGGHYTHDRPSKVIASRLQSLAKATASALLDDGEVDIMQLFKSPTEIYDFVINLKSWVNTRLYQSLADDNFGDVDTSNDALVNYDPATMFVEYMERMYGDVVVFFHDACGGHVIGAMFNPAYTSPRKWKVGLHYPTKSVDSKDDVVIDKKFIIKEITTLGKDMIESVTSK</sequence>
<dbReference type="Pfam" id="PF03813">
    <property type="entry name" value="Nrap"/>
    <property type="match status" value="1"/>
</dbReference>
<evidence type="ECO:0000256" key="6">
    <source>
        <dbReference type="SAM" id="MobiDB-lite"/>
    </source>
</evidence>
<comment type="subcellular location">
    <subcellularLocation>
        <location evidence="1 5">Nucleus</location>
        <location evidence="1 5">Nucleolus</location>
    </subcellularLocation>
</comment>
<dbReference type="EMBL" id="SPRX01000011">
    <property type="protein sequence ID" value="TIC67484.1"/>
    <property type="molecule type" value="Genomic_DNA"/>
</dbReference>
<protein>
    <recommendedName>
        <fullName evidence="5">U3 small nucleolar RNA-associated protein 22</fullName>
    </recommendedName>
</protein>
<dbReference type="GO" id="GO:0006409">
    <property type="term" value="P:tRNA export from nucleus"/>
    <property type="evidence" value="ECO:0007669"/>
    <property type="project" value="TreeGrafter"/>
</dbReference>
<evidence type="ECO:0000256" key="3">
    <source>
        <dbReference type="ARBA" id="ARBA00022884"/>
    </source>
</evidence>
<name>A0A4T0TR04_9BASI</name>
<feature type="domain" description="Nrap protein" evidence="11">
    <location>
        <begin position="823"/>
        <end position="990"/>
    </location>
</feature>
<gene>
    <name evidence="13" type="ORF">E3Q01_01250</name>
</gene>
<feature type="region of interest" description="Disordered" evidence="6">
    <location>
        <begin position="21"/>
        <end position="52"/>
    </location>
</feature>
<proteinExistence type="inferred from homology"/>